<proteinExistence type="predicted"/>
<protein>
    <submittedName>
        <fullName evidence="2">Uncharacterized protein</fullName>
    </submittedName>
</protein>
<accession>N1V990</accession>
<sequence length="70" mass="7385">MPLHGSAGDPVMPNLAAAQIPGPGTAHIIAGEGGVHPDDVSDPFEQQGHQRLGGSRSGGIRGWLKRRRRR</sequence>
<gene>
    <name evidence="2" type="ORF">D477_007821</name>
</gene>
<feature type="region of interest" description="Disordered" evidence="1">
    <location>
        <begin position="32"/>
        <end position="70"/>
    </location>
</feature>
<evidence type="ECO:0000313" key="2">
    <source>
        <dbReference type="EMBL" id="EMY34808.1"/>
    </source>
</evidence>
<keyword evidence="3" id="KW-1185">Reference proteome</keyword>
<dbReference type="Proteomes" id="UP000010729">
    <property type="component" value="Unassembled WGS sequence"/>
</dbReference>
<dbReference type="AlphaFoldDB" id="N1V990"/>
<name>N1V990_9MICC</name>
<comment type="caution">
    <text evidence="2">The sequence shown here is derived from an EMBL/GenBank/DDBJ whole genome shotgun (WGS) entry which is preliminary data.</text>
</comment>
<evidence type="ECO:0000313" key="3">
    <source>
        <dbReference type="Proteomes" id="UP000010729"/>
    </source>
</evidence>
<reference evidence="2 3" key="1">
    <citation type="journal article" date="2013" name="Genome Announc.">
        <title>Draft Genome Sequence of Arthrobacter crystallopoietes Strain BAB-32, Revealing Genes for Bioremediation.</title>
        <authorList>
            <person name="Joshi M.N."/>
            <person name="Pandit A.S."/>
            <person name="Sharma A."/>
            <person name="Pandya R.V."/>
            <person name="Desai S.M."/>
            <person name="Saxena A.K."/>
            <person name="Bagatharia S.B."/>
        </authorList>
    </citation>
    <scope>NUCLEOTIDE SEQUENCE [LARGE SCALE GENOMIC DNA]</scope>
    <source>
        <strain evidence="2 3">BAB-32</strain>
    </source>
</reference>
<evidence type="ECO:0000256" key="1">
    <source>
        <dbReference type="SAM" id="MobiDB-lite"/>
    </source>
</evidence>
<organism evidence="2 3">
    <name type="scientific">Arthrobacter crystallopoietes BAB-32</name>
    <dbReference type="NCBI Taxonomy" id="1246476"/>
    <lineage>
        <taxon>Bacteria</taxon>
        <taxon>Bacillati</taxon>
        <taxon>Actinomycetota</taxon>
        <taxon>Actinomycetes</taxon>
        <taxon>Micrococcales</taxon>
        <taxon>Micrococcaceae</taxon>
        <taxon>Crystallibacter</taxon>
    </lineage>
</organism>
<dbReference type="EMBL" id="ANPE02000100">
    <property type="protein sequence ID" value="EMY34808.1"/>
    <property type="molecule type" value="Genomic_DNA"/>
</dbReference>